<dbReference type="Gene3D" id="1.25.40.10">
    <property type="entry name" value="Tetratricopeptide repeat domain"/>
    <property type="match status" value="1"/>
</dbReference>
<dbReference type="EMBL" id="UINC01001942">
    <property type="protein sequence ID" value="SUZ91019.1"/>
    <property type="molecule type" value="Genomic_DNA"/>
</dbReference>
<dbReference type="PROSITE" id="PS50005">
    <property type="entry name" value="TPR"/>
    <property type="match status" value="1"/>
</dbReference>
<gene>
    <name evidence="1" type="ORF">METZ01_LOCUS43873</name>
</gene>
<accession>A0A381RJA9</accession>
<name>A0A381RJA9_9ZZZZ</name>
<dbReference type="InterPro" id="IPR019734">
    <property type="entry name" value="TPR_rpt"/>
</dbReference>
<dbReference type="SUPFAM" id="SSF48452">
    <property type="entry name" value="TPR-like"/>
    <property type="match status" value="1"/>
</dbReference>
<reference evidence="1" key="1">
    <citation type="submission" date="2018-05" db="EMBL/GenBank/DDBJ databases">
        <authorList>
            <person name="Lanie J.A."/>
            <person name="Ng W.-L."/>
            <person name="Kazmierczak K.M."/>
            <person name="Andrzejewski T.M."/>
            <person name="Davidsen T.M."/>
            <person name="Wayne K.J."/>
            <person name="Tettelin H."/>
            <person name="Glass J.I."/>
            <person name="Rusch D."/>
            <person name="Podicherti R."/>
            <person name="Tsui H.-C.T."/>
            <person name="Winkler M.E."/>
        </authorList>
    </citation>
    <scope>NUCLEOTIDE SEQUENCE</scope>
</reference>
<dbReference type="InterPro" id="IPR011990">
    <property type="entry name" value="TPR-like_helical_dom_sf"/>
</dbReference>
<protein>
    <submittedName>
        <fullName evidence="1">Uncharacterized protein</fullName>
    </submittedName>
</protein>
<proteinExistence type="predicted"/>
<dbReference type="AlphaFoldDB" id="A0A381RJA9"/>
<evidence type="ECO:0000313" key="1">
    <source>
        <dbReference type="EMBL" id="SUZ91019.1"/>
    </source>
</evidence>
<organism evidence="1">
    <name type="scientific">marine metagenome</name>
    <dbReference type="NCBI Taxonomy" id="408172"/>
    <lineage>
        <taxon>unclassified sequences</taxon>
        <taxon>metagenomes</taxon>
        <taxon>ecological metagenomes</taxon>
    </lineage>
</organism>
<sequence>MRKLFIYCLLLVFSLNCYSQSKEECLSNLSIFAEYAKVKNYEAAYEPWLKVKGECPDINSAIYVYGERILKFYINNSQGNDKDKYEEDLLDLYDEWLKYFSKTKSGKQQIGTILAIKAQSMLDYKLGDDEDIYDVYDEAFNKDPGSFTSPKGLYNYFKIYFNLYKAENPSVSLESLFEKYEEVTEKFELVMGSYTSKLDLLLKKEENDDPLSNKEVKNKRIYEVNMIACSTYLNNLNAIIAKESTCENLIPLYRKNFDKFKSNAVWLNRAASRMDSKDCSDDQLFVELVEALHELNPSANSAYYLGLLNDKKGDSKTAIQYYNESIELETDNLKKAKTLYKIALKFKKSRQYSKSRSYAYKALKFQPSAGRAYLLIANLYAASANNCGNTQFEKRAVYWLAAKEARKAASVDASVRKTAARTAVSYEGRAPSKTDIFTEGRSGETISVKCWIRKSITVPSI</sequence>
<dbReference type="SMART" id="SM00028">
    <property type="entry name" value="TPR"/>
    <property type="match status" value="2"/>
</dbReference>